<evidence type="ECO:0000256" key="3">
    <source>
        <dbReference type="ARBA" id="ARBA00022630"/>
    </source>
</evidence>
<comment type="similarity">
    <text evidence="2 5">Belongs to the acyl-CoA dehydrogenase family.</text>
</comment>
<keyword evidence="3 5" id="KW-0285">Flavoprotein</keyword>
<dbReference type="Gene3D" id="1.20.140.10">
    <property type="entry name" value="Butyryl-CoA Dehydrogenase, subunit A, domain 3"/>
    <property type="match status" value="1"/>
</dbReference>
<dbReference type="RefSeq" id="WP_395112946.1">
    <property type="nucleotide sequence ID" value="NZ_JBIMSO010000022.1"/>
</dbReference>
<evidence type="ECO:0000259" key="8">
    <source>
        <dbReference type="Pfam" id="PF18158"/>
    </source>
</evidence>
<evidence type="ECO:0000313" key="9">
    <source>
        <dbReference type="EMBL" id="MFH5207552.1"/>
    </source>
</evidence>
<dbReference type="InterPro" id="IPR052904">
    <property type="entry name" value="Acyl-CoA_dehydrogenase-like"/>
</dbReference>
<feature type="domain" description="Adaptive response protein AidB N-terminal" evidence="8">
    <location>
        <begin position="10"/>
        <end position="164"/>
    </location>
</feature>
<dbReference type="Proteomes" id="UP001609175">
    <property type="component" value="Unassembled WGS sequence"/>
</dbReference>
<proteinExistence type="inferred from homology"/>
<dbReference type="EMBL" id="JBIMSO010000022">
    <property type="protein sequence ID" value="MFH5207552.1"/>
    <property type="molecule type" value="Genomic_DNA"/>
</dbReference>
<evidence type="ECO:0000313" key="10">
    <source>
        <dbReference type="Proteomes" id="UP001609175"/>
    </source>
</evidence>
<dbReference type="InterPro" id="IPR036250">
    <property type="entry name" value="AcylCo_DH-like_C"/>
</dbReference>
<keyword evidence="4 5" id="KW-0274">FAD</keyword>
<dbReference type="PANTHER" id="PTHR42707:SF3">
    <property type="entry name" value="ACYL-COA DEHYDROGENASE AIDB-RELATED"/>
    <property type="match status" value="1"/>
</dbReference>
<dbReference type="Pfam" id="PF02770">
    <property type="entry name" value="Acyl-CoA_dh_M"/>
    <property type="match status" value="1"/>
</dbReference>
<dbReference type="SUPFAM" id="SSF56645">
    <property type="entry name" value="Acyl-CoA dehydrogenase NM domain-like"/>
    <property type="match status" value="1"/>
</dbReference>
<keyword evidence="5" id="KW-0560">Oxidoreductase</keyword>
<reference evidence="9 10" key="1">
    <citation type="submission" date="2024-10" db="EMBL/GenBank/DDBJ databases">
        <authorList>
            <person name="Riesco R."/>
        </authorList>
    </citation>
    <scope>NUCLEOTIDE SEQUENCE [LARGE SCALE GENOMIC DNA]</scope>
    <source>
        <strain evidence="9 10">NCIMB 15449</strain>
    </source>
</reference>
<evidence type="ECO:0000256" key="4">
    <source>
        <dbReference type="ARBA" id="ARBA00022827"/>
    </source>
</evidence>
<comment type="cofactor">
    <cofactor evidence="1 5">
        <name>FAD</name>
        <dbReference type="ChEBI" id="CHEBI:57692"/>
    </cofactor>
</comment>
<evidence type="ECO:0000256" key="1">
    <source>
        <dbReference type="ARBA" id="ARBA00001974"/>
    </source>
</evidence>
<feature type="domain" description="Acyl-CoA dehydrogenase/oxidase C-terminal" evidence="6">
    <location>
        <begin position="287"/>
        <end position="440"/>
    </location>
</feature>
<evidence type="ECO:0000256" key="5">
    <source>
        <dbReference type="RuleBase" id="RU362125"/>
    </source>
</evidence>
<organism evidence="9 10">
    <name type="scientific">Antrihabitans spumae</name>
    <dbReference type="NCBI Taxonomy" id="3373370"/>
    <lineage>
        <taxon>Bacteria</taxon>
        <taxon>Bacillati</taxon>
        <taxon>Actinomycetota</taxon>
        <taxon>Actinomycetes</taxon>
        <taxon>Mycobacteriales</taxon>
        <taxon>Nocardiaceae</taxon>
        <taxon>Antrihabitans</taxon>
    </lineage>
</organism>
<dbReference type="Gene3D" id="6.10.250.600">
    <property type="match status" value="1"/>
</dbReference>
<dbReference type="PANTHER" id="PTHR42707">
    <property type="entry name" value="ACYL-COA DEHYDROGENASE"/>
    <property type="match status" value="1"/>
</dbReference>
<evidence type="ECO:0000259" key="6">
    <source>
        <dbReference type="Pfam" id="PF00441"/>
    </source>
</evidence>
<dbReference type="Pfam" id="PF00441">
    <property type="entry name" value="Acyl-CoA_dh_1"/>
    <property type="match status" value="1"/>
</dbReference>
<protein>
    <submittedName>
        <fullName evidence="9">Acyl-CoA dehydrogenase family protein</fullName>
    </submittedName>
</protein>
<dbReference type="InterPro" id="IPR009075">
    <property type="entry name" value="AcylCo_DH/oxidase_C"/>
</dbReference>
<dbReference type="InterPro" id="IPR009100">
    <property type="entry name" value="AcylCoA_DH/oxidase_NM_dom_sf"/>
</dbReference>
<gene>
    <name evidence="9" type="ORF">ACHIPZ_04865</name>
</gene>
<comment type="caution">
    <text evidence="9">The sequence shown here is derived from an EMBL/GenBank/DDBJ whole genome shotgun (WGS) entry which is preliminary data.</text>
</comment>
<evidence type="ECO:0000259" key="7">
    <source>
        <dbReference type="Pfam" id="PF02770"/>
    </source>
</evidence>
<dbReference type="PROSITE" id="PS00073">
    <property type="entry name" value="ACYL_COA_DH_2"/>
    <property type="match status" value="1"/>
</dbReference>
<dbReference type="InterPro" id="IPR006089">
    <property type="entry name" value="Acyl-CoA_DH_CS"/>
</dbReference>
<evidence type="ECO:0000256" key="2">
    <source>
        <dbReference type="ARBA" id="ARBA00009347"/>
    </source>
</evidence>
<dbReference type="InterPro" id="IPR041504">
    <property type="entry name" value="AidB_N"/>
</dbReference>
<name>A0ABW7JHW8_9NOCA</name>
<dbReference type="SUPFAM" id="SSF47203">
    <property type="entry name" value="Acyl-CoA dehydrogenase C-terminal domain-like"/>
    <property type="match status" value="1"/>
</dbReference>
<dbReference type="PROSITE" id="PS00072">
    <property type="entry name" value="ACYL_COA_DH_1"/>
    <property type="match status" value="1"/>
</dbReference>
<dbReference type="Pfam" id="PF18158">
    <property type="entry name" value="AidB_N"/>
    <property type="match status" value="1"/>
</dbReference>
<feature type="domain" description="Acyl-CoA oxidase/dehydrogenase middle" evidence="7">
    <location>
        <begin position="178"/>
        <end position="277"/>
    </location>
</feature>
<accession>A0ABW7JHW8</accession>
<dbReference type="InterPro" id="IPR006091">
    <property type="entry name" value="Acyl-CoA_Oxase/DH_mid-dom"/>
</dbReference>
<dbReference type="Gene3D" id="2.40.110.20">
    <property type="match status" value="1"/>
</dbReference>
<sequence>MTSATHRVYNQVDDLVDIDAFDGDKVASFALHNYGADWASQRARDFAANVWSADTQHAARLSHRNPPELKTFNRIGTRLDTVEFHPAYHHLMQTAYRAGVHALPWATDNPGGHTARAVLSYLWNQVDGGTACPTGMTYAAIPILRDAPGLTLWADRSAALDYDQTFAPVAQKTSAHIGFAMTEKQGGSDLRANQTTAVPATGARGPGEAYLITGHKWFFSVPMSDAFFTVAHTPAGPSCFFVPRFTPDGEVNTFQLQRLKDKLGNRNNASSEIEYRDTWGLLVGEEGRGIPTILESADLTRLDFAIGSAGLIRAALSQAINHATVRHAFGSPLIELPVMADVLADLTLEWAAAAHLGFRLAATADSDTEDERLLSRLLTPVGKFWNCKRAPAVVSEALECLGGNGYIEEHHMPRYYREAPLNAIWEGTSNMMVTDVQRVLAKEPKALEPYLDEVRTAAGNDTRLDNAIVEIETAATNPGTLTGRRLVSMMALALQASLLIRHAPAAVADAFCASRLDRDWAPTFGTLPTHVDAEAILDFGRLT</sequence>